<organism evidence="2 3">
    <name type="scientific">Breznakibacter xylanolyticus</name>
    <dbReference type="NCBI Taxonomy" id="990"/>
    <lineage>
        <taxon>Bacteria</taxon>
        <taxon>Pseudomonadati</taxon>
        <taxon>Bacteroidota</taxon>
        <taxon>Bacteroidia</taxon>
        <taxon>Marinilabiliales</taxon>
        <taxon>Marinilabiliaceae</taxon>
        <taxon>Breznakibacter</taxon>
    </lineage>
</organism>
<gene>
    <name evidence="2" type="ORF">LX69_00153</name>
</gene>
<keyword evidence="1" id="KW-0175">Coiled coil</keyword>
<dbReference type="RefSeq" id="WP_111443882.1">
    <property type="nucleotide sequence ID" value="NZ_QKZK01000001.1"/>
</dbReference>
<dbReference type="EMBL" id="QKZK01000001">
    <property type="protein sequence ID" value="PZX20728.1"/>
    <property type="molecule type" value="Genomic_DNA"/>
</dbReference>
<accession>A0A2W7NKC6</accession>
<sequence length="340" mass="39512">MKQLLTILILTTAIQFITAQPQETYISTNASINIISPSMAEARIQLNQFLTSNNINLEFQKEYTGQTNYHFPLSENQWKQLEQMLPQLGHVASLELTKENQQDAVDRIHLELNYLNEKKDSYAALLKEIDNKSDQYMELWREMKNIEEKIFNLKRNLITYQNTDNLYNVKIFVTDETTTPDKTRVSFINMPGAEYSYLTINTPTQGLSAAHYDGYFLKYMFTRGKSFITLGAYNSTAPQQNDSTLTELFVFGFGQDFYSRYLGRGHRRFFNLYSGYTIGYMLGTGEVTTEDIFFVTPSVGLELFKNRYLLIDTKAGYFIPFNYNKQMRGWNINASLNFVF</sequence>
<proteinExistence type="predicted"/>
<evidence type="ECO:0000313" key="3">
    <source>
        <dbReference type="Proteomes" id="UP000249239"/>
    </source>
</evidence>
<name>A0A2W7NKC6_9BACT</name>
<keyword evidence="3" id="KW-1185">Reference proteome</keyword>
<feature type="coiled-coil region" evidence="1">
    <location>
        <begin position="115"/>
        <end position="163"/>
    </location>
</feature>
<dbReference type="AlphaFoldDB" id="A0A2W7NKC6"/>
<evidence type="ECO:0000313" key="2">
    <source>
        <dbReference type="EMBL" id="PZX20728.1"/>
    </source>
</evidence>
<evidence type="ECO:0000256" key="1">
    <source>
        <dbReference type="SAM" id="Coils"/>
    </source>
</evidence>
<comment type="caution">
    <text evidence="2">The sequence shown here is derived from an EMBL/GenBank/DDBJ whole genome shotgun (WGS) entry which is preliminary data.</text>
</comment>
<protein>
    <submittedName>
        <fullName evidence="2">Uncharacterized protein</fullName>
    </submittedName>
</protein>
<dbReference type="Proteomes" id="UP000249239">
    <property type="component" value="Unassembled WGS sequence"/>
</dbReference>
<dbReference type="OrthoDB" id="871657at2"/>
<reference evidence="2 3" key="1">
    <citation type="submission" date="2018-06" db="EMBL/GenBank/DDBJ databases">
        <title>Genomic Encyclopedia of Archaeal and Bacterial Type Strains, Phase II (KMG-II): from individual species to whole genera.</title>
        <authorList>
            <person name="Goeker M."/>
        </authorList>
    </citation>
    <scope>NUCLEOTIDE SEQUENCE [LARGE SCALE GENOMIC DNA]</scope>
    <source>
        <strain evidence="2 3">DSM 6779</strain>
    </source>
</reference>